<dbReference type="PANTHER" id="PTHR40606">
    <property type="match status" value="1"/>
</dbReference>
<evidence type="ECO:0000313" key="2">
    <source>
        <dbReference type="EMBL" id="AMK10486.1"/>
    </source>
</evidence>
<organism evidence="3 5">
    <name type="scientific">Pseudodesulfovibrio indicus</name>
    <dbReference type="NCBI Taxonomy" id="1716143"/>
    <lineage>
        <taxon>Bacteria</taxon>
        <taxon>Pseudomonadati</taxon>
        <taxon>Thermodesulfobacteriota</taxon>
        <taxon>Desulfovibrionia</taxon>
        <taxon>Desulfovibrionales</taxon>
        <taxon>Desulfovibrionaceae</taxon>
    </lineage>
</organism>
<dbReference type="OrthoDB" id="9802792at2"/>
<accession>A0A126QL37</accession>
<dbReference type="Proteomes" id="UP000055611">
    <property type="component" value="Chromosome"/>
</dbReference>
<dbReference type="SUPFAM" id="SSF160113">
    <property type="entry name" value="YegP-like"/>
    <property type="match status" value="2"/>
</dbReference>
<proteinExistence type="predicted"/>
<name>A0A126QL37_9BACT</name>
<evidence type="ECO:0000313" key="3">
    <source>
        <dbReference type="EMBL" id="TDT89116.1"/>
    </source>
</evidence>
<dbReference type="AlphaFoldDB" id="A0A126QL37"/>
<dbReference type="InterPro" id="IPR010879">
    <property type="entry name" value="DUF1508"/>
</dbReference>
<protein>
    <recommendedName>
        <fullName evidence="1">DUF1508 domain-containing protein</fullName>
    </recommendedName>
</protein>
<sequence>MPGKYERKPTTDGQWMFNLLATNGQIILTSERYTTKDACTNGIASVQTNSPLDERYERRQSKAGEPYFVLKAANHQIIGVSEMYSSAQAMEKGIESVKANGPTTTIIDILP</sequence>
<dbReference type="InterPro" id="IPR036913">
    <property type="entry name" value="YegP-like_sf"/>
</dbReference>
<reference evidence="3 5" key="2">
    <citation type="submission" date="2019-03" db="EMBL/GenBank/DDBJ databases">
        <title>Genomic Encyclopedia of Type Strains, Phase IV (KMG-IV): sequencing the most valuable type-strain genomes for metagenomic binning, comparative biology and taxonomic classification.</title>
        <authorList>
            <person name="Goeker M."/>
        </authorList>
    </citation>
    <scope>NUCLEOTIDE SEQUENCE [LARGE SCALE GENOMIC DNA]</scope>
    <source>
        <strain evidence="3 5">DSM 101483</strain>
    </source>
</reference>
<dbReference type="PANTHER" id="PTHR40606:SF1">
    <property type="entry name" value="UPF0339 PROTEIN YEGP"/>
    <property type="match status" value="1"/>
</dbReference>
<evidence type="ECO:0000313" key="4">
    <source>
        <dbReference type="Proteomes" id="UP000055611"/>
    </source>
</evidence>
<keyword evidence="4" id="KW-1185">Reference proteome</keyword>
<dbReference type="KEGG" id="dej:AWY79_04815"/>
<evidence type="ECO:0000259" key="1">
    <source>
        <dbReference type="Pfam" id="PF07411"/>
    </source>
</evidence>
<dbReference type="Gene3D" id="2.30.29.80">
    <property type="match status" value="1"/>
</dbReference>
<feature type="domain" description="DUF1508" evidence="1">
    <location>
        <begin position="62"/>
        <end position="108"/>
    </location>
</feature>
<reference evidence="2 4" key="1">
    <citation type="journal article" date="2016" name="Front. Microbiol.">
        <title>Genome Sequence of the Piezophilic, Mesophilic Sulfate-Reducing Bacterium Desulfovibrio indicus J2T.</title>
        <authorList>
            <person name="Cao J."/>
            <person name="Maignien L."/>
            <person name="Shao Z."/>
            <person name="Alain K."/>
            <person name="Jebbar M."/>
        </authorList>
    </citation>
    <scope>NUCLEOTIDE SEQUENCE [LARGE SCALE GENOMIC DNA]</scope>
    <source>
        <strain evidence="2 4">J2</strain>
    </source>
</reference>
<dbReference type="Proteomes" id="UP000295506">
    <property type="component" value="Unassembled WGS sequence"/>
</dbReference>
<dbReference type="EMBL" id="CP014206">
    <property type="protein sequence ID" value="AMK10486.1"/>
    <property type="molecule type" value="Genomic_DNA"/>
</dbReference>
<dbReference type="Pfam" id="PF07411">
    <property type="entry name" value="DUF1508"/>
    <property type="match status" value="2"/>
</dbReference>
<feature type="domain" description="DUF1508" evidence="1">
    <location>
        <begin position="12"/>
        <end position="57"/>
    </location>
</feature>
<dbReference type="InterPro" id="IPR051141">
    <property type="entry name" value="UPF0339_domain"/>
</dbReference>
<evidence type="ECO:0000313" key="5">
    <source>
        <dbReference type="Proteomes" id="UP000295506"/>
    </source>
</evidence>
<dbReference type="RefSeq" id="WP_066801030.1">
    <property type="nucleotide sequence ID" value="NZ_CP014206.1"/>
</dbReference>
<dbReference type="EMBL" id="SOBK01000004">
    <property type="protein sequence ID" value="TDT89116.1"/>
    <property type="molecule type" value="Genomic_DNA"/>
</dbReference>
<gene>
    <name evidence="2" type="ORF">AWY79_04815</name>
    <name evidence="3" type="ORF">EDC59_104109</name>
</gene>